<accession>A0A5C6W4S7</accession>
<dbReference type="EMBL" id="VOQF01000002">
    <property type="protein sequence ID" value="TXC92396.1"/>
    <property type="molecule type" value="Genomic_DNA"/>
</dbReference>
<protein>
    <recommendedName>
        <fullName evidence="1">YqgU-like 6-bladed beta-propeller domain-containing protein</fullName>
    </recommendedName>
</protein>
<dbReference type="Proteomes" id="UP000321363">
    <property type="component" value="Unassembled WGS sequence"/>
</dbReference>
<dbReference type="SUPFAM" id="SSF82171">
    <property type="entry name" value="DPP6 N-terminal domain-like"/>
    <property type="match status" value="1"/>
</dbReference>
<dbReference type="PROSITE" id="PS51257">
    <property type="entry name" value="PROKAR_LIPOPROTEIN"/>
    <property type="match status" value="1"/>
</dbReference>
<reference evidence="2 3" key="1">
    <citation type="journal article" date="2005" name="Int. J. Syst. Evol. Microbiol.">
        <title>Bacillus litoralis sp. nov., isolated from a tidal flat of the Yellow Sea in Korea.</title>
        <authorList>
            <person name="Yoon J.H."/>
            <person name="Oh T.K."/>
        </authorList>
    </citation>
    <scope>NUCLEOTIDE SEQUENCE [LARGE SCALE GENOMIC DNA]</scope>
    <source>
        <strain evidence="2 3">SW-211</strain>
    </source>
</reference>
<sequence length="373" mass="43422">MMRLTKCIFLFLLVILLGTGCIPSHQQEHNKELSSMRELLNDKKEVTPQFFGEEVVTPLQINEALFHSVADWKDNNTILYILNNAHGSEVHTYNIHTGETSLFYKSEFPILQVEANEDHDMFLIHTSPSNYEAELVIVNEKADLLYTTRIESFELNYIWNHHKGDQLFISSFKEDWTYDTYVLNVTNQKMTKNQIHQPFIQWLDEKHVSYLKWDQEMPSLTAPLFVYNIENQSESLIAEHVVANTNFTDFLLTIELVDANGDAAVRFYNNENKEQLMEMPTRLVSLYSDWSVPYIDMDLNKDILYMLEVNEAKTEFSLVSFSTKTEEKNVLIQSIENLPIKLSPSGEYALYGGRFEKIINLNKVSIEELITFN</sequence>
<keyword evidence="3" id="KW-1185">Reference proteome</keyword>
<comment type="caution">
    <text evidence="2">The sequence shown here is derived from an EMBL/GenBank/DDBJ whole genome shotgun (WGS) entry which is preliminary data.</text>
</comment>
<evidence type="ECO:0000313" key="3">
    <source>
        <dbReference type="Proteomes" id="UP000321363"/>
    </source>
</evidence>
<dbReference type="Pfam" id="PF21101">
    <property type="entry name" value="YqgU"/>
    <property type="match status" value="1"/>
</dbReference>
<proteinExistence type="predicted"/>
<dbReference type="InterPro" id="IPR048421">
    <property type="entry name" value="YqgU_beta-prop"/>
</dbReference>
<organism evidence="2 3">
    <name type="scientific">Metabacillus litoralis</name>
    <dbReference type="NCBI Taxonomy" id="152268"/>
    <lineage>
        <taxon>Bacteria</taxon>
        <taxon>Bacillati</taxon>
        <taxon>Bacillota</taxon>
        <taxon>Bacilli</taxon>
        <taxon>Bacillales</taxon>
        <taxon>Bacillaceae</taxon>
        <taxon>Metabacillus</taxon>
    </lineage>
</organism>
<gene>
    <name evidence="2" type="ORF">FS935_04915</name>
</gene>
<dbReference type="AlphaFoldDB" id="A0A5C6W4S7"/>
<evidence type="ECO:0000313" key="2">
    <source>
        <dbReference type="EMBL" id="TXC92396.1"/>
    </source>
</evidence>
<evidence type="ECO:0000259" key="1">
    <source>
        <dbReference type="Pfam" id="PF21101"/>
    </source>
</evidence>
<feature type="domain" description="YqgU-like 6-bladed beta-propeller" evidence="1">
    <location>
        <begin position="94"/>
        <end position="352"/>
    </location>
</feature>
<name>A0A5C6W4S7_9BACI</name>